<name>A0AAE1M8M7_9FABA</name>
<dbReference type="InterPro" id="IPR036514">
    <property type="entry name" value="SGNH_hydro_sf"/>
</dbReference>
<protein>
    <recommendedName>
        <fullName evidence="8">GDSL esterase/lipase</fullName>
    </recommendedName>
</protein>
<keyword evidence="5" id="KW-0732">Signal</keyword>
<feature type="chain" id="PRO_5042241435" description="GDSL esterase/lipase" evidence="5">
    <location>
        <begin position="22"/>
        <end position="355"/>
    </location>
</feature>
<feature type="signal peptide" evidence="5">
    <location>
        <begin position="1"/>
        <end position="21"/>
    </location>
</feature>
<comment type="similarity">
    <text evidence="1">Belongs to the 'GDSL' lipolytic enzyme family.</text>
</comment>
<evidence type="ECO:0000256" key="2">
    <source>
        <dbReference type="ARBA" id="ARBA00022801"/>
    </source>
</evidence>
<dbReference type="Proteomes" id="UP001293593">
    <property type="component" value="Unassembled WGS sequence"/>
</dbReference>
<keyword evidence="4" id="KW-0443">Lipid metabolism</keyword>
<dbReference type="EMBL" id="JAWXYG010000015">
    <property type="protein sequence ID" value="KAK4253523.1"/>
    <property type="molecule type" value="Genomic_DNA"/>
</dbReference>
<dbReference type="PANTHER" id="PTHR46020">
    <property type="entry name" value="OSJNBB0059K02.9 PROTEIN"/>
    <property type="match status" value="1"/>
</dbReference>
<accession>A0AAE1M8M7</accession>
<sequence>MASLHRLLSLVPLLLLIILSAQNLGSLEAEARNVKNPTKLLFAFGDSYADTGNVRRDAVASSWKQPYGITFPGKPAGRFSNGRVLTDFLAKYLGVRSPVPYRMRNLMPQYMKYGINFAYGGTGVFNTFSADPNMTLQIDFFQALIRDKVYSSAELRNSVALVSVAGNDYSFYLQRNGATEVTPKFMASVVKQTVKNVARIHALGVKKIAVSGLQPVGCLPKTTALSSFSQCNSTFNDFATRHNNLLRRGLVKLKQQETNNDNSSIVILDLYDSFMSVLNHPSSYKIKNHFKPCCVGLSSQYACGSVDDKSMVKKYRVCNDPKSAFFWDLVHPTQSGWHAVYSNLRATSNVLQQLH</sequence>
<evidence type="ECO:0000256" key="4">
    <source>
        <dbReference type="ARBA" id="ARBA00023098"/>
    </source>
</evidence>
<keyword evidence="7" id="KW-1185">Reference proteome</keyword>
<evidence type="ECO:0000256" key="3">
    <source>
        <dbReference type="ARBA" id="ARBA00022963"/>
    </source>
</evidence>
<dbReference type="InterPro" id="IPR035669">
    <property type="entry name" value="SGNH_plant_lipase-like"/>
</dbReference>
<dbReference type="Gene3D" id="3.40.50.1110">
    <property type="entry name" value="SGNH hydrolase"/>
    <property type="match status" value="1"/>
</dbReference>
<evidence type="ECO:0008006" key="8">
    <source>
        <dbReference type="Google" id="ProtNLM"/>
    </source>
</evidence>
<dbReference type="AlphaFoldDB" id="A0AAE1M8M7"/>
<dbReference type="GO" id="GO:0016042">
    <property type="term" value="P:lipid catabolic process"/>
    <property type="evidence" value="ECO:0007669"/>
    <property type="project" value="UniProtKB-KW"/>
</dbReference>
<gene>
    <name evidence="6" type="ORF">QN277_010184</name>
</gene>
<keyword evidence="3" id="KW-0442">Lipid degradation</keyword>
<dbReference type="SUPFAM" id="SSF52266">
    <property type="entry name" value="SGNH hydrolase"/>
    <property type="match status" value="1"/>
</dbReference>
<dbReference type="InterPro" id="IPR001087">
    <property type="entry name" value="GDSL"/>
</dbReference>
<reference evidence="6" key="1">
    <citation type="submission" date="2023-10" db="EMBL/GenBank/DDBJ databases">
        <title>Chromosome-level genome of the transformable northern wattle, Acacia crassicarpa.</title>
        <authorList>
            <person name="Massaro I."/>
            <person name="Sinha N.R."/>
            <person name="Poethig S."/>
            <person name="Leichty A.R."/>
        </authorList>
    </citation>
    <scope>NUCLEOTIDE SEQUENCE</scope>
    <source>
        <strain evidence="6">Acra3RX</strain>
        <tissue evidence="6">Leaf</tissue>
    </source>
</reference>
<proteinExistence type="inferred from homology"/>
<dbReference type="GO" id="GO:0016788">
    <property type="term" value="F:hydrolase activity, acting on ester bonds"/>
    <property type="evidence" value="ECO:0007669"/>
    <property type="project" value="InterPro"/>
</dbReference>
<dbReference type="Pfam" id="PF00657">
    <property type="entry name" value="Lipase_GDSL"/>
    <property type="match status" value="1"/>
</dbReference>
<keyword evidence="2" id="KW-0378">Hydrolase</keyword>
<dbReference type="PANTHER" id="PTHR46020:SF30">
    <property type="entry name" value="GDSL-LIKE LIPASE_ACYLHYDROLASE"/>
    <property type="match status" value="1"/>
</dbReference>
<dbReference type="CDD" id="cd01837">
    <property type="entry name" value="SGNH_plant_lipase_like"/>
    <property type="match status" value="1"/>
</dbReference>
<evidence type="ECO:0000313" key="6">
    <source>
        <dbReference type="EMBL" id="KAK4253523.1"/>
    </source>
</evidence>
<evidence type="ECO:0000313" key="7">
    <source>
        <dbReference type="Proteomes" id="UP001293593"/>
    </source>
</evidence>
<organism evidence="6 7">
    <name type="scientific">Acacia crassicarpa</name>
    <name type="common">northern wattle</name>
    <dbReference type="NCBI Taxonomy" id="499986"/>
    <lineage>
        <taxon>Eukaryota</taxon>
        <taxon>Viridiplantae</taxon>
        <taxon>Streptophyta</taxon>
        <taxon>Embryophyta</taxon>
        <taxon>Tracheophyta</taxon>
        <taxon>Spermatophyta</taxon>
        <taxon>Magnoliopsida</taxon>
        <taxon>eudicotyledons</taxon>
        <taxon>Gunneridae</taxon>
        <taxon>Pentapetalae</taxon>
        <taxon>rosids</taxon>
        <taxon>fabids</taxon>
        <taxon>Fabales</taxon>
        <taxon>Fabaceae</taxon>
        <taxon>Caesalpinioideae</taxon>
        <taxon>mimosoid clade</taxon>
        <taxon>Acacieae</taxon>
        <taxon>Acacia</taxon>
    </lineage>
</organism>
<evidence type="ECO:0000256" key="1">
    <source>
        <dbReference type="ARBA" id="ARBA00008668"/>
    </source>
</evidence>
<comment type="caution">
    <text evidence="6">The sequence shown here is derived from an EMBL/GenBank/DDBJ whole genome shotgun (WGS) entry which is preliminary data.</text>
</comment>
<evidence type="ECO:0000256" key="5">
    <source>
        <dbReference type="SAM" id="SignalP"/>
    </source>
</evidence>